<dbReference type="Proteomes" id="UP000231019">
    <property type="component" value="Unassembled WGS sequence"/>
</dbReference>
<reference evidence="2 3" key="1">
    <citation type="submission" date="2017-09" db="EMBL/GenBank/DDBJ databases">
        <title>Depth-based differentiation of microbial function through sediment-hosted aquifers and enrichment of novel symbionts in the deep terrestrial subsurface.</title>
        <authorList>
            <person name="Probst A.J."/>
            <person name="Ladd B."/>
            <person name="Jarett J.K."/>
            <person name="Geller-Mcgrath D.E."/>
            <person name="Sieber C.M."/>
            <person name="Emerson J.B."/>
            <person name="Anantharaman K."/>
            <person name="Thomas B.C."/>
            <person name="Malmstrom R."/>
            <person name="Stieglmeier M."/>
            <person name="Klingl A."/>
            <person name="Woyke T."/>
            <person name="Ryan C.M."/>
            <person name="Banfield J.F."/>
        </authorList>
    </citation>
    <scope>NUCLEOTIDE SEQUENCE [LARGE SCALE GENOMIC DNA]</scope>
    <source>
        <strain evidence="2">CG17_big_fil_post_rev_8_21_14_2_50_48_46</strain>
    </source>
</reference>
<accession>A0A2M7GBM7</accession>
<protein>
    <recommendedName>
        <fullName evidence="1">Carrier domain-containing protein</fullName>
    </recommendedName>
</protein>
<dbReference type="InterPro" id="IPR009081">
    <property type="entry name" value="PP-bd_ACP"/>
</dbReference>
<sequence length="78" mass="8725">MTQAELKELILKTLVSVAPNVDLDEIEADENFRDQFDFDSMDFLNFVTALGKALGREVPPRDTPKLASLEGCLAYFSN</sequence>
<proteinExistence type="predicted"/>
<gene>
    <name evidence="2" type="ORF">COW36_01495</name>
</gene>
<dbReference type="Gene3D" id="1.10.1200.10">
    <property type="entry name" value="ACP-like"/>
    <property type="match status" value="1"/>
</dbReference>
<name>A0A2M7GBM7_9BACT</name>
<evidence type="ECO:0000259" key="1">
    <source>
        <dbReference type="PROSITE" id="PS50075"/>
    </source>
</evidence>
<dbReference type="SUPFAM" id="SSF47336">
    <property type="entry name" value="ACP-like"/>
    <property type="match status" value="1"/>
</dbReference>
<evidence type="ECO:0000313" key="3">
    <source>
        <dbReference type="Proteomes" id="UP000231019"/>
    </source>
</evidence>
<organism evidence="2 3">
    <name type="scientific">bacterium (Candidatus Blackallbacteria) CG17_big_fil_post_rev_8_21_14_2_50_48_46</name>
    <dbReference type="NCBI Taxonomy" id="2014261"/>
    <lineage>
        <taxon>Bacteria</taxon>
        <taxon>Candidatus Blackallbacteria</taxon>
    </lineage>
</organism>
<dbReference type="InterPro" id="IPR036736">
    <property type="entry name" value="ACP-like_sf"/>
</dbReference>
<evidence type="ECO:0000313" key="2">
    <source>
        <dbReference type="EMBL" id="PIW19540.1"/>
    </source>
</evidence>
<feature type="domain" description="Carrier" evidence="1">
    <location>
        <begin position="5"/>
        <end position="78"/>
    </location>
</feature>
<comment type="caution">
    <text evidence="2">The sequence shown here is derived from an EMBL/GenBank/DDBJ whole genome shotgun (WGS) entry which is preliminary data.</text>
</comment>
<dbReference type="AlphaFoldDB" id="A0A2M7GBM7"/>
<dbReference type="PROSITE" id="PS50075">
    <property type="entry name" value="CARRIER"/>
    <property type="match status" value="1"/>
</dbReference>
<dbReference type="EMBL" id="PFFQ01000004">
    <property type="protein sequence ID" value="PIW19540.1"/>
    <property type="molecule type" value="Genomic_DNA"/>
</dbReference>
<dbReference type="Pfam" id="PF00550">
    <property type="entry name" value="PP-binding"/>
    <property type="match status" value="1"/>
</dbReference>